<dbReference type="Pfam" id="PF02104">
    <property type="entry name" value="SURF1"/>
    <property type="match status" value="1"/>
</dbReference>
<comment type="subcellular location">
    <subcellularLocation>
        <location evidence="6">Cell membrane</location>
        <topology evidence="6">Multi-pass membrane protein</topology>
    </subcellularLocation>
    <subcellularLocation>
        <location evidence="1">Membrane</location>
    </subcellularLocation>
</comment>
<dbReference type="PROSITE" id="PS50895">
    <property type="entry name" value="SURF1"/>
    <property type="match status" value="1"/>
</dbReference>
<evidence type="ECO:0000256" key="6">
    <source>
        <dbReference type="RuleBase" id="RU363076"/>
    </source>
</evidence>
<proteinExistence type="inferred from homology"/>
<dbReference type="Proteomes" id="UP000055047">
    <property type="component" value="Unassembled WGS sequence"/>
</dbReference>
<dbReference type="PANTHER" id="PTHR23427">
    <property type="entry name" value="SURFEIT LOCUS PROTEIN"/>
    <property type="match status" value="1"/>
</dbReference>
<evidence type="ECO:0000256" key="5">
    <source>
        <dbReference type="ARBA" id="ARBA00023136"/>
    </source>
</evidence>
<feature type="transmembrane region" description="Helical" evidence="6">
    <location>
        <begin position="190"/>
        <end position="210"/>
    </location>
</feature>
<dbReference type="PANTHER" id="PTHR23427:SF2">
    <property type="entry name" value="SURFEIT LOCUS PROTEIN 1"/>
    <property type="match status" value="1"/>
</dbReference>
<feature type="transmembrane region" description="Helical" evidence="6">
    <location>
        <begin position="6"/>
        <end position="29"/>
    </location>
</feature>
<keyword evidence="5 6" id="KW-0472">Membrane</keyword>
<reference evidence="7 8" key="1">
    <citation type="submission" date="2014-09" db="EMBL/GenBank/DDBJ databases">
        <authorList>
            <person name="Loux Valentin"/>
            <person name="Dugat Thibaut"/>
        </authorList>
    </citation>
    <scope>NUCLEOTIDE SEQUENCE [LARGE SCALE GENOMIC DNA]</scope>
    <source>
        <strain evidence="7 8">BOV-10_179</strain>
    </source>
</reference>
<evidence type="ECO:0000313" key="7">
    <source>
        <dbReference type="EMBL" id="CEG20822.1"/>
    </source>
</evidence>
<dbReference type="InterPro" id="IPR045214">
    <property type="entry name" value="Surf1/Surf4"/>
</dbReference>
<organism evidence="7 8">
    <name type="scientific">Anaplasma phagocytophilum</name>
    <name type="common">Ehrlichia phagocytophila</name>
    <dbReference type="NCBI Taxonomy" id="948"/>
    <lineage>
        <taxon>Bacteria</taxon>
        <taxon>Pseudomonadati</taxon>
        <taxon>Pseudomonadota</taxon>
        <taxon>Alphaproteobacteria</taxon>
        <taxon>Rickettsiales</taxon>
        <taxon>Anaplasmataceae</taxon>
        <taxon>Anaplasma</taxon>
        <taxon>phagocytophilum group</taxon>
    </lineage>
</organism>
<dbReference type="AlphaFoldDB" id="A0A098EGB8"/>
<sequence length="225" mass="26049">MRFGSIIFKIFGCVFPCAILLTLGTWQILRLREKLHIIHTMSGAIVPLPEGDDLQSYNYKRIQVQGTFKTTYFKVFAGRAGYYFLQPMELTDGRHVLINRGTLSEYAKIDVKDASMDEQVSGTLYCTLSSKTKWVAANNADKNLWFWYDIESMSKHIGVPLEGCIIWGDNTSLLDGLQPNKMLQVRNDHLEYAITWYTLAMIWVGGYIYFLRTRQRFRSRPHNPE</sequence>
<dbReference type="GO" id="GO:0005886">
    <property type="term" value="C:plasma membrane"/>
    <property type="evidence" value="ECO:0007669"/>
    <property type="project" value="UniProtKB-SubCell"/>
</dbReference>
<keyword evidence="6" id="KW-1003">Cell membrane</keyword>
<dbReference type="CDD" id="cd06662">
    <property type="entry name" value="SURF1"/>
    <property type="match status" value="1"/>
</dbReference>
<protein>
    <recommendedName>
        <fullName evidence="6">SURF1-like protein</fullName>
    </recommendedName>
</protein>
<evidence type="ECO:0000256" key="3">
    <source>
        <dbReference type="ARBA" id="ARBA00022692"/>
    </source>
</evidence>
<gene>
    <name evidence="7" type="primary">surf1</name>
    <name evidence="7" type="ORF">ANAPHAGO_00495</name>
</gene>
<evidence type="ECO:0000256" key="2">
    <source>
        <dbReference type="ARBA" id="ARBA00007165"/>
    </source>
</evidence>
<comment type="similarity">
    <text evidence="2 6">Belongs to the SURF1 family.</text>
</comment>
<keyword evidence="4 6" id="KW-1133">Transmembrane helix</keyword>
<name>A0A098EGB8_ANAPH</name>
<evidence type="ECO:0000256" key="1">
    <source>
        <dbReference type="ARBA" id="ARBA00004370"/>
    </source>
</evidence>
<accession>A0A098EGB8</accession>
<evidence type="ECO:0000256" key="4">
    <source>
        <dbReference type="ARBA" id="ARBA00022989"/>
    </source>
</evidence>
<dbReference type="EMBL" id="CCXQ01000090">
    <property type="protein sequence ID" value="CEG20822.1"/>
    <property type="molecule type" value="Genomic_DNA"/>
</dbReference>
<keyword evidence="3 6" id="KW-0812">Transmembrane</keyword>
<dbReference type="InterPro" id="IPR002994">
    <property type="entry name" value="Surf1/Shy1"/>
</dbReference>
<evidence type="ECO:0000313" key="8">
    <source>
        <dbReference type="Proteomes" id="UP000055047"/>
    </source>
</evidence>